<dbReference type="PANTHER" id="PTHR43390:SF1">
    <property type="entry name" value="CHLOROPLAST PROCESSING PEPTIDASE"/>
    <property type="match status" value="1"/>
</dbReference>
<dbReference type="GO" id="GO:0016020">
    <property type="term" value="C:membrane"/>
    <property type="evidence" value="ECO:0007669"/>
    <property type="project" value="UniProtKB-SubCell"/>
</dbReference>
<feature type="domain" description="Peptidase S26" evidence="7">
    <location>
        <begin position="11"/>
        <end position="169"/>
    </location>
</feature>
<proteinExistence type="inferred from homology"/>
<evidence type="ECO:0000256" key="4">
    <source>
        <dbReference type="ARBA" id="ARBA00022801"/>
    </source>
</evidence>
<keyword evidence="6" id="KW-0645">Protease</keyword>
<dbReference type="Pfam" id="PF10502">
    <property type="entry name" value="Peptidase_S26"/>
    <property type="match status" value="1"/>
</dbReference>
<keyword evidence="6" id="KW-1133">Transmembrane helix</keyword>
<dbReference type="InterPro" id="IPR019758">
    <property type="entry name" value="Pept_S26A_signal_pept_1_CS"/>
</dbReference>
<comment type="catalytic activity">
    <reaction evidence="1 6">
        <text>Cleavage of hydrophobic, N-terminal signal or leader sequences from secreted and periplasmic proteins.</text>
        <dbReference type="EC" id="3.4.21.89"/>
    </reaction>
</comment>
<evidence type="ECO:0000256" key="6">
    <source>
        <dbReference type="RuleBase" id="RU362042"/>
    </source>
</evidence>
<dbReference type="PRINTS" id="PR00727">
    <property type="entry name" value="LEADERPTASE"/>
</dbReference>
<comment type="subcellular location">
    <subcellularLocation>
        <location evidence="6">Membrane</location>
        <topology evidence="6">Single-pass type II membrane protein</topology>
    </subcellularLocation>
</comment>
<reference evidence="8 9" key="1">
    <citation type="submission" date="2017-09" db="EMBL/GenBank/DDBJ databases">
        <title>Depth-based differentiation of microbial function through sediment-hosted aquifers and enrichment of novel symbionts in the deep terrestrial subsurface.</title>
        <authorList>
            <person name="Probst A.J."/>
            <person name="Ladd B."/>
            <person name="Jarett J.K."/>
            <person name="Geller-Mcgrath D.E."/>
            <person name="Sieber C.M."/>
            <person name="Emerson J.B."/>
            <person name="Anantharaman K."/>
            <person name="Thomas B.C."/>
            <person name="Malmstrom R."/>
            <person name="Stieglmeier M."/>
            <person name="Klingl A."/>
            <person name="Woyke T."/>
            <person name="Ryan C.M."/>
            <person name="Banfield J.F."/>
        </authorList>
    </citation>
    <scope>NUCLEOTIDE SEQUENCE [LARGE SCALE GENOMIC DNA]</scope>
    <source>
        <strain evidence="8">CG22_combo_CG10-13_8_21_14_all_45_10</strain>
    </source>
</reference>
<dbReference type="InterPro" id="IPR019757">
    <property type="entry name" value="Pept_S26A_signal_pept_1_Lys-AS"/>
</dbReference>
<dbReference type="CDD" id="cd06530">
    <property type="entry name" value="S26_SPase_I"/>
    <property type="match status" value="1"/>
</dbReference>
<evidence type="ECO:0000259" key="7">
    <source>
        <dbReference type="Pfam" id="PF10502"/>
    </source>
</evidence>
<evidence type="ECO:0000256" key="5">
    <source>
        <dbReference type="PIRSR" id="PIRSR600223-1"/>
    </source>
</evidence>
<dbReference type="GO" id="GO:0004252">
    <property type="term" value="F:serine-type endopeptidase activity"/>
    <property type="evidence" value="ECO:0007669"/>
    <property type="project" value="InterPro"/>
</dbReference>
<dbReference type="EMBL" id="PCSV01000032">
    <property type="protein sequence ID" value="PIP57119.1"/>
    <property type="molecule type" value="Genomic_DNA"/>
</dbReference>
<dbReference type="InterPro" id="IPR019533">
    <property type="entry name" value="Peptidase_S26"/>
</dbReference>
<keyword evidence="6" id="KW-0812">Transmembrane</keyword>
<dbReference type="AlphaFoldDB" id="A0A2H0BHT9"/>
<dbReference type="NCBIfam" id="TIGR02227">
    <property type="entry name" value="sigpep_I_bact"/>
    <property type="match status" value="1"/>
</dbReference>
<evidence type="ECO:0000256" key="3">
    <source>
        <dbReference type="ARBA" id="ARBA00013208"/>
    </source>
</evidence>
<keyword evidence="6" id="KW-0472">Membrane</keyword>
<name>A0A2H0BHT9_9BACT</name>
<feature type="transmembrane region" description="Helical" evidence="6">
    <location>
        <begin position="12"/>
        <end position="30"/>
    </location>
</feature>
<dbReference type="Gene3D" id="2.10.109.10">
    <property type="entry name" value="Umud Fragment, subunit A"/>
    <property type="match status" value="1"/>
</dbReference>
<accession>A0A2H0BHT9</accession>
<protein>
    <recommendedName>
        <fullName evidence="3 6">Signal peptidase I</fullName>
        <ecNumber evidence="3 6">3.4.21.89</ecNumber>
    </recommendedName>
</protein>
<evidence type="ECO:0000256" key="2">
    <source>
        <dbReference type="ARBA" id="ARBA00009370"/>
    </source>
</evidence>
<feature type="active site" evidence="5">
    <location>
        <position position="82"/>
    </location>
</feature>
<feature type="active site" evidence="5">
    <location>
        <position position="40"/>
    </location>
</feature>
<dbReference type="InterPro" id="IPR036286">
    <property type="entry name" value="LexA/Signal_pep-like_sf"/>
</dbReference>
<keyword evidence="4 6" id="KW-0378">Hydrolase</keyword>
<dbReference type="InterPro" id="IPR000223">
    <property type="entry name" value="Pept_S26A_signal_pept_1"/>
</dbReference>
<organism evidence="8 9">
    <name type="scientific">Candidatus Woesebacteria bacterium CG22_combo_CG10-13_8_21_14_all_45_10</name>
    <dbReference type="NCBI Taxonomy" id="1975060"/>
    <lineage>
        <taxon>Bacteria</taxon>
        <taxon>Candidatus Woeseibacteriota</taxon>
    </lineage>
</organism>
<dbReference type="PANTHER" id="PTHR43390">
    <property type="entry name" value="SIGNAL PEPTIDASE I"/>
    <property type="match status" value="1"/>
</dbReference>
<evidence type="ECO:0000313" key="8">
    <source>
        <dbReference type="EMBL" id="PIP57119.1"/>
    </source>
</evidence>
<dbReference type="GO" id="GO:0009003">
    <property type="term" value="F:signal peptidase activity"/>
    <property type="evidence" value="ECO:0007669"/>
    <property type="project" value="UniProtKB-EC"/>
</dbReference>
<dbReference type="Proteomes" id="UP000230759">
    <property type="component" value="Unassembled WGS sequence"/>
</dbReference>
<sequence>MLRRLGSFFLDIAEVIFFAIGIFLFVYLLIMRPHKISGESMMPNYPNAEYLLTEKVSYYKSPPKRGDVVVFKPPVSEDEYIKRIIGLPGETISIKNCLVYINGQLLSENYISAGVCTNGGTYLPEGGQIIIPESEYFVIGDNRLHSYDSRSWGLITKKVITGRAWVIYWPFQNIGVVPSPNY</sequence>
<evidence type="ECO:0000256" key="1">
    <source>
        <dbReference type="ARBA" id="ARBA00000677"/>
    </source>
</evidence>
<comment type="similarity">
    <text evidence="2 6">Belongs to the peptidase S26 family.</text>
</comment>
<dbReference type="EC" id="3.4.21.89" evidence="3 6"/>
<evidence type="ECO:0000313" key="9">
    <source>
        <dbReference type="Proteomes" id="UP000230759"/>
    </source>
</evidence>
<dbReference type="GO" id="GO:0006465">
    <property type="term" value="P:signal peptide processing"/>
    <property type="evidence" value="ECO:0007669"/>
    <property type="project" value="InterPro"/>
</dbReference>
<dbReference type="SUPFAM" id="SSF51306">
    <property type="entry name" value="LexA/Signal peptidase"/>
    <property type="match status" value="1"/>
</dbReference>
<comment type="caution">
    <text evidence="8">The sequence shown here is derived from an EMBL/GenBank/DDBJ whole genome shotgun (WGS) entry which is preliminary data.</text>
</comment>
<dbReference type="PROSITE" id="PS00761">
    <property type="entry name" value="SPASE_I_3"/>
    <property type="match status" value="1"/>
</dbReference>
<gene>
    <name evidence="8" type="primary">lepB</name>
    <name evidence="8" type="ORF">COX04_01235</name>
</gene>
<dbReference type="PROSITE" id="PS00760">
    <property type="entry name" value="SPASE_I_2"/>
    <property type="match status" value="1"/>
</dbReference>